<comment type="caution">
    <text evidence="3">The sequence shown here is derived from an EMBL/GenBank/DDBJ whole genome shotgun (WGS) entry which is preliminary data.</text>
</comment>
<evidence type="ECO:0000259" key="2">
    <source>
        <dbReference type="PROSITE" id="PS50937"/>
    </source>
</evidence>
<dbReference type="PRINTS" id="PR00040">
    <property type="entry name" value="HTHMERR"/>
</dbReference>
<dbReference type="Pfam" id="PF13411">
    <property type="entry name" value="MerR_1"/>
    <property type="match status" value="1"/>
</dbReference>
<dbReference type="InterPro" id="IPR012925">
    <property type="entry name" value="TipAS_dom"/>
</dbReference>
<sequence>MNGAMGQLHKIGQLAEAAGLTVRTLHHYDRLGLVSPSARTEAGHRLYGEADVVRLYRVLALRQIGLSLEAIGRVLAGDAPLEPLLARHREHLDDRITALRTLRAQLGTVLTAVRGDRRADVTDFLDLIRKVTTVDETMQRYFDQTQLAELAERRERLGEDTIAGAEQAWQVLIPRVRAAVAAGMDPGAPEARELAREWMGLLEQFHGGDSGLRDSLYRMYEENAARVEQEFCGPDQELIDFITRANTTG</sequence>
<dbReference type="InterPro" id="IPR000551">
    <property type="entry name" value="MerR-type_HTH_dom"/>
</dbReference>
<dbReference type="GO" id="GO:0003677">
    <property type="term" value="F:DNA binding"/>
    <property type="evidence" value="ECO:0007669"/>
    <property type="project" value="UniProtKB-KW"/>
</dbReference>
<dbReference type="PROSITE" id="PS50937">
    <property type="entry name" value="HTH_MERR_2"/>
    <property type="match status" value="1"/>
</dbReference>
<keyword evidence="1" id="KW-0238">DNA-binding</keyword>
<gene>
    <name evidence="3" type="ORF">UO65_4516</name>
</gene>
<dbReference type="STRING" id="909613.UO65_4516"/>
<dbReference type="InterPro" id="IPR009061">
    <property type="entry name" value="DNA-bd_dom_put_sf"/>
</dbReference>
<organism evidence="3 4">
    <name type="scientific">Actinokineospora spheciospongiae</name>
    <dbReference type="NCBI Taxonomy" id="909613"/>
    <lineage>
        <taxon>Bacteria</taxon>
        <taxon>Bacillati</taxon>
        <taxon>Actinomycetota</taxon>
        <taxon>Actinomycetes</taxon>
        <taxon>Pseudonocardiales</taxon>
        <taxon>Pseudonocardiaceae</taxon>
        <taxon>Actinokineospora</taxon>
    </lineage>
</organism>
<dbReference type="GO" id="GO:0003700">
    <property type="term" value="F:DNA-binding transcription factor activity"/>
    <property type="evidence" value="ECO:0007669"/>
    <property type="project" value="InterPro"/>
</dbReference>
<dbReference type="Pfam" id="PF07739">
    <property type="entry name" value="TipAS"/>
    <property type="match status" value="1"/>
</dbReference>
<dbReference type="EMBL" id="AYXG01000169">
    <property type="protein sequence ID" value="EWC60169.1"/>
    <property type="molecule type" value="Genomic_DNA"/>
</dbReference>
<dbReference type="SMART" id="SM00422">
    <property type="entry name" value="HTH_MERR"/>
    <property type="match status" value="1"/>
</dbReference>
<keyword evidence="4" id="KW-1185">Reference proteome</keyword>
<dbReference type="eggNOG" id="COG0789">
    <property type="taxonomic scope" value="Bacteria"/>
</dbReference>
<dbReference type="InterPro" id="IPR047057">
    <property type="entry name" value="MerR_fam"/>
</dbReference>
<name>W7J230_9PSEU</name>
<evidence type="ECO:0000256" key="1">
    <source>
        <dbReference type="ARBA" id="ARBA00023125"/>
    </source>
</evidence>
<feature type="domain" description="HTH merR-type" evidence="2">
    <location>
        <begin position="8"/>
        <end position="77"/>
    </location>
</feature>
<dbReference type="PATRIC" id="fig|909613.9.peg.4518"/>
<dbReference type="AlphaFoldDB" id="W7J230"/>
<dbReference type="Proteomes" id="UP000019277">
    <property type="component" value="Unassembled WGS sequence"/>
</dbReference>
<dbReference type="PANTHER" id="PTHR30204">
    <property type="entry name" value="REDOX-CYCLING DRUG-SENSING TRANSCRIPTIONAL ACTIVATOR SOXR"/>
    <property type="match status" value="1"/>
</dbReference>
<evidence type="ECO:0000313" key="4">
    <source>
        <dbReference type="Proteomes" id="UP000019277"/>
    </source>
</evidence>
<protein>
    <submittedName>
        <fullName evidence="3">Putative transcriptional regulator</fullName>
    </submittedName>
</protein>
<dbReference type="PROSITE" id="PS00552">
    <property type="entry name" value="HTH_MERR_1"/>
    <property type="match status" value="1"/>
</dbReference>
<proteinExistence type="predicted"/>
<dbReference type="SUPFAM" id="SSF46955">
    <property type="entry name" value="Putative DNA-binding domain"/>
    <property type="match status" value="1"/>
</dbReference>
<accession>W7J230</accession>
<evidence type="ECO:0000313" key="3">
    <source>
        <dbReference type="EMBL" id="EWC60169.1"/>
    </source>
</evidence>
<dbReference type="Gene3D" id="1.10.1660.10">
    <property type="match status" value="1"/>
</dbReference>
<dbReference type="PANTHER" id="PTHR30204:SF90">
    <property type="entry name" value="HTH-TYPE TRANSCRIPTIONAL ACTIVATOR MTA"/>
    <property type="match status" value="1"/>
</dbReference>
<reference evidence="3 4" key="1">
    <citation type="journal article" date="2014" name="Genome Announc.">
        <title>Draft Genome Sequence of the Antitrypanosomally Active Sponge-Associated Bacterium Actinokineospora sp. Strain EG49.</title>
        <authorList>
            <person name="Harjes J."/>
            <person name="Ryu T."/>
            <person name="Abdelmohsen U.R."/>
            <person name="Moitinho-Silva L."/>
            <person name="Horn H."/>
            <person name="Ravasi T."/>
            <person name="Hentschel U."/>
        </authorList>
    </citation>
    <scope>NUCLEOTIDE SEQUENCE [LARGE SCALE GENOMIC DNA]</scope>
    <source>
        <strain evidence="3 4">EG49</strain>
    </source>
</reference>